<protein>
    <submittedName>
        <fullName evidence="1">Uncharacterized protein</fullName>
    </submittedName>
</protein>
<organism evidence="1 2">
    <name type="scientific">Prorocentrum cordatum</name>
    <dbReference type="NCBI Taxonomy" id="2364126"/>
    <lineage>
        <taxon>Eukaryota</taxon>
        <taxon>Sar</taxon>
        <taxon>Alveolata</taxon>
        <taxon>Dinophyceae</taxon>
        <taxon>Prorocentrales</taxon>
        <taxon>Prorocentraceae</taxon>
        <taxon>Prorocentrum</taxon>
    </lineage>
</organism>
<dbReference type="EMBL" id="CAUYUJ010014815">
    <property type="protein sequence ID" value="CAK0846294.1"/>
    <property type="molecule type" value="Genomic_DNA"/>
</dbReference>
<gene>
    <name evidence="1" type="ORF">PCOR1329_LOCUS39844</name>
</gene>
<dbReference type="Proteomes" id="UP001189429">
    <property type="component" value="Unassembled WGS sequence"/>
</dbReference>
<name>A0ABN9TK08_9DINO</name>
<sequence length="137" mass="16082">MAEGWTSLTPQSVNLANVQTHWSRTNYRCGKMWNGFNHNWQWRKLLYLPSTWQLWQFGIDHQIHTFTLLAHHRLYNPQKSSELLNRGSMQQVGDSANAPTKLRWNIAVAHQMGIDKATITDQFQQLFQATDTTRWSI</sequence>
<proteinExistence type="predicted"/>
<reference evidence="1" key="1">
    <citation type="submission" date="2023-10" db="EMBL/GenBank/DDBJ databases">
        <authorList>
            <person name="Chen Y."/>
            <person name="Shah S."/>
            <person name="Dougan E. K."/>
            <person name="Thang M."/>
            <person name="Chan C."/>
        </authorList>
    </citation>
    <scope>NUCLEOTIDE SEQUENCE [LARGE SCALE GENOMIC DNA]</scope>
</reference>
<evidence type="ECO:0000313" key="1">
    <source>
        <dbReference type="EMBL" id="CAK0846294.1"/>
    </source>
</evidence>
<keyword evidence="2" id="KW-1185">Reference proteome</keyword>
<evidence type="ECO:0000313" key="2">
    <source>
        <dbReference type="Proteomes" id="UP001189429"/>
    </source>
</evidence>
<accession>A0ABN9TK08</accession>
<comment type="caution">
    <text evidence="1">The sequence shown here is derived from an EMBL/GenBank/DDBJ whole genome shotgun (WGS) entry which is preliminary data.</text>
</comment>